<protein>
    <submittedName>
        <fullName evidence="10">Uncharacterized protein</fullName>
    </submittedName>
</protein>
<evidence type="ECO:0000256" key="2">
    <source>
        <dbReference type="ARBA" id="ARBA00022670"/>
    </source>
</evidence>
<dbReference type="SMART" id="SM00848">
    <property type="entry name" value="Inhibitor_I29"/>
    <property type="match status" value="1"/>
</dbReference>
<dbReference type="InterPro" id="IPR000169">
    <property type="entry name" value="Pept_cys_AS"/>
</dbReference>
<dbReference type="PRINTS" id="PR00705">
    <property type="entry name" value="PAPAIN"/>
</dbReference>
<feature type="chain" id="PRO_5042296749" evidence="7">
    <location>
        <begin position="20"/>
        <end position="330"/>
    </location>
</feature>
<feature type="domain" description="Cathepsin propeptide inhibitor" evidence="9">
    <location>
        <begin position="26"/>
        <end position="87"/>
    </location>
</feature>
<proteinExistence type="inferred from homology"/>
<dbReference type="InterPro" id="IPR013128">
    <property type="entry name" value="Peptidase_C1A"/>
</dbReference>
<evidence type="ECO:0000256" key="4">
    <source>
        <dbReference type="ARBA" id="ARBA00022807"/>
    </source>
</evidence>
<dbReference type="GO" id="GO:0008234">
    <property type="term" value="F:cysteine-type peptidase activity"/>
    <property type="evidence" value="ECO:0007669"/>
    <property type="project" value="UniProtKB-KW"/>
</dbReference>
<dbReference type="Pfam" id="PF08246">
    <property type="entry name" value="Inhibitor_I29"/>
    <property type="match status" value="1"/>
</dbReference>
<keyword evidence="5" id="KW-0865">Zymogen</keyword>
<keyword evidence="7" id="KW-0732">Signal</keyword>
<dbReference type="InterPro" id="IPR013201">
    <property type="entry name" value="Prot_inhib_I29"/>
</dbReference>
<dbReference type="InterPro" id="IPR025660">
    <property type="entry name" value="Pept_his_AS"/>
</dbReference>
<organism evidence="10 11">
    <name type="scientific">Daphnia sinensis</name>
    <dbReference type="NCBI Taxonomy" id="1820382"/>
    <lineage>
        <taxon>Eukaryota</taxon>
        <taxon>Metazoa</taxon>
        <taxon>Ecdysozoa</taxon>
        <taxon>Arthropoda</taxon>
        <taxon>Crustacea</taxon>
        <taxon>Branchiopoda</taxon>
        <taxon>Diplostraca</taxon>
        <taxon>Cladocera</taxon>
        <taxon>Anomopoda</taxon>
        <taxon>Daphniidae</taxon>
        <taxon>Daphnia</taxon>
        <taxon>Daphnia similis group</taxon>
    </lineage>
</organism>
<dbReference type="InterPro" id="IPR000668">
    <property type="entry name" value="Peptidase_C1A_C"/>
</dbReference>
<evidence type="ECO:0000256" key="7">
    <source>
        <dbReference type="SAM" id="SignalP"/>
    </source>
</evidence>
<sequence length="330" mass="36615">MKLPFVLAVFAMAFIVINCYSDEEAWNDYKKKHGKNYRFPFDGGSQDRIRRALFQIRSAEINKHNNEKAGSYRLEVNKFSDMAPMELEGYLGIKAGAVPSNHSVEANPDDAESRQLPPTSLDYRYDMCLPPVKDQGQCGSCWAFSAITALEFAKCKKAGTAVVLSEQQLVDCDRTSSGCNGGWYVNAWNYAKIAGGSAKKSSYEYTARVGTCRFSTWMVGAKVSSFGYVQPKNETAMQIALMKYGPLPVAMNVISSFYYYASGVYSDSACDGTTVNHGVVVVGWGELNGVKFWMVRNSWGTNWGLSGYFRIERGVNKCNIESYPAYVVAV</sequence>
<comment type="caution">
    <text evidence="10">The sequence shown here is derived from an EMBL/GenBank/DDBJ whole genome shotgun (WGS) entry which is preliminary data.</text>
</comment>
<dbReference type="SMART" id="SM00645">
    <property type="entry name" value="Pept_C1"/>
    <property type="match status" value="1"/>
</dbReference>
<reference evidence="10 11" key="1">
    <citation type="submission" date="2022-05" db="EMBL/GenBank/DDBJ databases">
        <title>A multi-omics perspective on studying reproductive biology in Daphnia sinensis.</title>
        <authorList>
            <person name="Jia J."/>
        </authorList>
    </citation>
    <scope>NUCLEOTIDE SEQUENCE [LARGE SCALE GENOMIC DNA]</scope>
    <source>
        <strain evidence="10 11">WSL</strain>
    </source>
</reference>
<dbReference type="GO" id="GO:0006508">
    <property type="term" value="P:proteolysis"/>
    <property type="evidence" value="ECO:0007669"/>
    <property type="project" value="UniProtKB-KW"/>
</dbReference>
<dbReference type="SUPFAM" id="SSF54001">
    <property type="entry name" value="Cysteine proteinases"/>
    <property type="match status" value="1"/>
</dbReference>
<evidence type="ECO:0000259" key="9">
    <source>
        <dbReference type="SMART" id="SM00848"/>
    </source>
</evidence>
<evidence type="ECO:0000256" key="6">
    <source>
        <dbReference type="ARBA" id="ARBA00023157"/>
    </source>
</evidence>
<feature type="domain" description="Peptidase C1A papain C-terminal" evidence="8">
    <location>
        <begin position="117"/>
        <end position="328"/>
    </location>
</feature>
<evidence type="ECO:0000256" key="5">
    <source>
        <dbReference type="ARBA" id="ARBA00023145"/>
    </source>
</evidence>
<evidence type="ECO:0000313" key="11">
    <source>
        <dbReference type="Proteomes" id="UP000820818"/>
    </source>
</evidence>
<dbReference type="PROSITE" id="PS00139">
    <property type="entry name" value="THIOL_PROTEASE_CYS"/>
    <property type="match status" value="1"/>
</dbReference>
<dbReference type="InterPro" id="IPR039417">
    <property type="entry name" value="Peptidase_C1A_papain-like"/>
</dbReference>
<dbReference type="AlphaFoldDB" id="A0AAD5L9Y3"/>
<name>A0AAD5L9Y3_9CRUS</name>
<evidence type="ECO:0000256" key="1">
    <source>
        <dbReference type="ARBA" id="ARBA00008455"/>
    </source>
</evidence>
<dbReference type="FunFam" id="3.90.70.10:FF:000332">
    <property type="entry name" value="Cathepsin L1"/>
    <property type="match status" value="1"/>
</dbReference>
<keyword evidence="3" id="KW-0378">Hydrolase</keyword>
<comment type="similarity">
    <text evidence="1">Belongs to the peptidase C1 family.</text>
</comment>
<dbReference type="PANTHER" id="PTHR12411">
    <property type="entry name" value="CYSTEINE PROTEASE FAMILY C1-RELATED"/>
    <property type="match status" value="1"/>
</dbReference>
<evidence type="ECO:0000256" key="3">
    <source>
        <dbReference type="ARBA" id="ARBA00022801"/>
    </source>
</evidence>
<dbReference type="Gene3D" id="3.90.70.10">
    <property type="entry name" value="Cysteine proteinases"/>
    <property type="match status" value="1"/>
</dbReference>
<dbReference type="PROSITE" id="PS00639">
    <property type="entry name" value="THIOL_PROTEASE_HIS"/>
    <property type="match status" value="1"/>
</dbReference>
<gene>
    <name evidence="10" type="ORF">GHT06_014818</name>
</gene>
<evidence type="ECO:0000259" key="8">
    <source>
        <dbReference type="SMART" id="SM00645"/>
    </source>
</evidence>
<feature type="signal peptide" evidence="7">
    <location>
        <begin position="1"/>
        <end position="19"/>
    </location>
</feature>
<dbReference type="EMBL" id="WJBH02000005">
    <property type="protein sequence ID" value="KAI9558065.1"/>
    <property type="molecule type" value="Genomic_DNA"/>
</dbReference>
<evidence type="ECO:0000313" key="10">
    <source>
        <dbReference type="EMBL" id="KAI9558065.1"/>
    </source>
</evidence>
<keyword evidence="2" id="KW-0645">Protease</keyword>
<keyword evidence="6" id="KW-1015">Disulfide bond</keyword>
<accession>A0AAD5L9Y3</accession>
<keyword evidence="11" id="KW-1185">Reference proteome</keyword>
<dbReference type="CDD" id="cd02248">
    <property type="entry name" value="Peptidase_C1A"/>
    <property type="match status" value="1"/>
</dbReference>
<dbReference type="Proteomes" id="UP000820818">
    <property type="component" value="Linkage Group LG5"/>
</dbReference>
<dbReference type="Pfam" id="PF00112">
    <property type="entry name" value="Peptidase_C1"/>
    <property type="match status" value="1"/>
</dbReference>
<keyword evidence="4" id="KW-0788">Thiol protease</keyword>
<dbReference type="InterPro" id="IPR038765">
    <property type="entry name" value="Papain-like_cys_pep_sf"/>
</dbReference>